<comment type="subcellular location">
    <subcellularLocation>
        <location evidence="1">Cytoplasm</location>
    </subcellularLocation>
</comment>
<feature type="region of interest" description="Disordered" evidence="4">
    <location>
        <begin position="938"/>
        <end position="972"/>
    </location>
</feature>
<dbReference type="GO" id="GO:0005737">
    <property type="term" value="C:cytoplasm"/>
    <property type="evidence" value="ECO:0007669"/>
    <property type="project" value="UniProtKB-SubCell"/>
</dbReference>
<evidence type="ECO:0000313" key="7">
    <source>
        <dbReference type="Proteomes" id="UP000694680"/>
    </source>
</evidence>
<dbReference type="SUPFAM" id="SSF56024">
    <property type="entry name" value="Phospholipase D/nuclease"/>
    <property type="match status" value="1"/>
</dbReference>
<dbReference type="FunFam" id="3.30.870.10:FF:000004">
    <property type="entry name" value="protein FAM83H isoform X2"/>
    <property type="match status" value="1"/>
</dbReference>
<comment type="similarity">
    <text evidence="2">Belongs to the FAM83 family.</text>
</comment>
<sequence>MALSQLQCLDDNNVNPRTHESKAEFFYCEDQRLALEALLRDGREGFTKYLEARDIRGFLSDPELETLTRSIEPYDPGSELFPENVVDQPEPLSLHYWPDMSDISIPQMDLGWPDSEAYRGVTRTTVYTQPPLEGQVHIKEVVRKIIIQASKVIAVVMDVFTDVDIFRDLIDAGFKRKVSIYILLERTNLPHFMAMCQRANMHTGHLKQLRVRCTQGAEFYTRTCTKVRGQMGHRFMFVDGDKAVSGSYNFTWMSSRLDRNLITVTTGQAVNSFDQLFRFLFANSTHVDLRQVTKESEPKLEPLPQPIAVAAPSAEVARKLYNPKYALVLANNPSPTASVAREPPKEPEASEDPKIKRRKKAIEEEAPPLHPGLVDLEKAHLISYLPIWPEPDPASDVIGFINIRDTRKPTQVHLQRSEMFETSQAIRFSSPFMKAEETLPKEAKPRNLSNKVQEIYKFQPTQNETKVNDVAVEKAKPEQLSVTKREVQSREKTPEQTPALSQPDNSNKNSVKMDTNQNPGCKITNLNAYTSPQTSSKKVLPNEGTSLFATQTLAMNSSKSDLIQKLNNLNTESKDVYKPHPQTSKGVQSFQVPLKQDTQVKTRMSPTDFQERIANIQAKNLSSTSPFEASISLNNPNSFTTPNSTSSATAAVPAISSSPLNLSSSNQIPSPIPSSGNSSSNLDPPVPKPRTVRLVIKDSSNSNSQIHLAKKPSTSADPEADTSEPPEETAKRTVLPNNPDNNSKLQNLGNKETPQQDECMISQETKSKEAVGRHVKMNSVTENVLQTPLYKPFTNATEGKSETMRLDETNPNTFASNSKIIPKTQSNASIESPKKSYYTLSFNGPDVPEPVHSLEPGTPPDGSATNNPHTTKDNACVTKLTSGTDLISKDSVSSTLKNNTHNNLPEKRDKVESNIHTFGKSLSPTTYVREWRTPISEGESITSLKPRSPTPDKFPTHLPTPDSGPPTPDLQSYTPDFRTPTPEISDGYVSSREDSNLSTTSDEYFECSDSPCNEPVFNLRLYRVEDHTSFTHTTTSNFNTTDTISTNIDYISGAADWDALISDTKALSELAGDSPSSVLEKKAKTIKAHEVNKEEEEKERQEDKKGSEPDVTQRVAGDSLETERKDNEETKQDRSMTETRAEVEELLPSRKQRVLNKSTANRLLGEGVSLREPTNDGTESKRFTSRDLKLETVHQREKASKVSPAREKASNLMAQRASVAERREKFLASRGAEEQKRVQQHGSGSQSPSRPLKSPRSISVSQYLGARPWVGRQLNQTESKVLEVLEGPLSSPKSPVRPSPLAAAQGPAVAAAGQRQVSQSQHSPYRQPPTAQSRTRAGQTSNQTSLAKIPPYSGPRNASINPLAESHSKSQLTESQEALGQDDTKIPFNFTFSKLYNLKGLKDKLNKRPQQSKGSTPSSPGEGQISTS</sequence>
<dbReference type="GeneID" id="114468673"/>
<reference evidence="6" key="3">
    <citation type="submission" date="2025-09" db="UniProtKB">
        <authorList>
            <consortium name="Ensembl"/>
        </authorList>
    </citation>
    <scope>IDENTIFICATION</scope>
</reference>
<dbReference type="GO" id="GO:0019901">
    <property type="term" value="F:protein kinase binding"/>
    <property type="evidence" value="ECO:0007669"/>
    <property type="project" value="TreeGrafter"/>
</dbReference>
<feature type="compositionally biased region" description="Polar residues" evidence="4">
    <location>
        <begin position="1240"/>
        <end position="1249"/>
    </location>
</feature>
<feature type="region of interest" description="Disordered" evidence="4">
    <location>
        <begin position="1069"/>
        <end position="1259"/>
    </location>
</feature>
<feature type="compositionally biased region" description="Polar residues" evidence="4">
    <location>
        <begin position="1408"/>
        <end position="1428"/>
    </location>
</feature>
<feature type="compositionally biased region" description="Acidic residues" evidence="4">
    <location>
        <begin position="718"/>
        <end position="727"/>
    </location>
</feature>
<organism evidence="6 7">
    <name type="scientific">Gouania willdenowi</name>
    <name type="common">Blunt-snouted clingfish</name>
    <name type="synonym">Lepadogaster willdenowi</name>
    <dbReference type="NCBI Taxonomy" id="441366"/>
    <lineage>
        <taxon>Eukaryota</taxon>
        <taxon>Metazoa</taxon>
        <taxon>Chordata</taxon>
        <taxon>Craniata</taxon>
        <taxon>Vertebrata</taxon>
        <taxon>Euteleostomi</taxon>
        <taxon>Actinopterygii</taxon>
        <taxon>Neopterygii</taxon>
        <taxon>Teleostei</taxon>
        <taxon>Neoteleostei</taxon>
        <taxon>Acanthomorphata</taxon>
        <taxon>Ovalentaria</taxon>
        <taxon>Blenniimorphae</taxon>
        <taxon>Blenniiformes</taxon>
        <taxon>Gobiesocoidei</taxon>
        <taxon>Gobiesocidae</taxon>
        <taxon>Gobiesocinae</taxon>
        <taxon>Gouania</taxon>
    </lineage>
</organism>
<evidence type="ECO:0000256" key="1">
    <source>
        <dbReference type="ARBA" id="ARBA00004496"/>
    </source>
</evidence>
<dbReference type="Proteomes" id="UP000694680">
    <property type="component" value="Chromosome 8"/>
</dbReference>
<feature type="compositionally biased region" description="Basic and acidic residues" evidence="4">
    <location>
        <begin position="1098"/>
        <end position="1108"/>
    </location>
</feature>
<protein>
    <submittedName>
        <fullName evidence="6">Uncharacterized LOC114468673</fullName>
    </submittedName>
</protein>
<feature type="compositionally biased region" description="Polar residues" evidence="4">
    <location>
        <begin position="698"/>
        <end position="716"/>
    </location>
</feature>
<dbReference type="PANTHER" id="PTHR16181">
    <property type="entry name" value="PROTEIN FAM83A-RELATED"/>
    <property type="match status" value="1"/>
</dbReference>
<feature type="compositionally biased region" description="Polar residues" evidence="4">
    <location>
        <begin position="1315"/>
        <end position="1346"/>
    </location>
</feature>
<feature type="region of interest" description="Disordered" evidence="4">
    <location>
        <begin position="472"/>
        <end position="515"/>
    </location>
</feature>
<dbReference type="Gene3D" id="3.30.870.10">
    <property type="entry name" value="Endonuclease Chain A"/>
    <property type="match status" value="1"/>
</dbReference>
<dbReference type="GO" id="GO:0007165">
    <property type="term" value="P:signal transduction"/>
    <property type="evidence" value="ECO:0007669"/>
    <property type="project" value="TreeGrafter"/>
</dbReference>
<evidence type="ECO:0000256" key="2">
    <source>
        <dbReference type="ARBA" id="ARBA00006937"/>
    </source>
</evidence>
<dbReference type="InterPro" id="IPR050944">
    <property type="entry name" value="FAM83"/>
</dbReference>
<feature type="region of interest" description="Disordered" evidence="4">
    <location>
        <begin position="1402"/>
        <end position="1428"/>
    </location>
</feature>
<dbReference type="Pfam" id="PF07894">
    <property type="entry name" value="SACK1"/>
    <property type="match status" value="1"/>
</dbReference>
<feature type="compositionally biased region" description="Basic and acidic residues" evidence="4">
    <location>
        <begin position="1219"/>
        <end position="1237"/>
    </location>
</feature>
<feature type="compositionally biased region" description="Basic and acidic residues" evidence="4">
    <location>
        <begin position="1079"/>
        <end position="1092"/>
    </location>
</feature>
<evidence type="ECO:0000259" key="5">
    <source>
        <dbReference type="Pfam" id="PF07894"/>
    </source>
</evidence>
<feature type="compositionally biased region" description="Polar residues" evidence="4">
    <location>
        <begin position="735"/>
        <end position="753"/>
    </location>
</feature>
<feature type="compositionally biased region" description="Low complexity" evidence="4">
    <location>
        <begin position="1302"/>
        <end position="1314"/>
    </location>
</feature>
<feature type="compositionally biased region" description="Polar residues" evidence="4">
    <location>
        <begin position="495"/>
        <end position="515"/>
    </location>
</feature>
<gene>
    <name evidence="6" type="primary">LOC114468673</name>
</gene>
<dbReference type="Ensembl" id="ENSGWIT00000027198.1">
    <property type="protein sequence ID" value="ENSGWIP00000024864.1"/>
    <property type="gene ID" value="ENSGWIG00000013158.1"/>
</dbReference>
<keyword evidence="3" id="KW-0963">Cytoplasm</keyword>
<evidence type="ECO:0000256" key="3">
    <source>
        <dbReference type="ARBA" id="ARBA00022490"/>
    </source>
</evidence>
<accession>A0A8C5EYZ0</accession>
<feature type="domain" description="Scaffolding anchor of CK1" evidence="5">
    <location>
        <begin position="16"/>
        <end position="285"/>
    </location>
</feature>
<dbReference type="InterPro" id="IPR012461">
    <property type="entry name" value="SACK1"/>
</dbReference>
<dbReference type="RefSeq" id="XP_028311500.1">
    <property type="nucleotide sequence ID" value="XM_028455699.1"/>
</dbReference>
<feature type="region of interest" description="Disordered" evidence="4">
    <location>
        <begin position="334"/>
        <end position="357"/>
    </location>
</feature>
<feature type="compositionally biased region" description="Polar residues" evidence="4">
    <location>
        <begin position="1369"/>
        <end position="1378"/>
    </location>
</feature>
<reference evidence="6" key="2">
    <citation type="submission" date="2025-08" db="UniProtKB">
        <authorList>
            <consortium name="Ensembl"/>
        </authorList>
    </citation>
    <scope>IDENTIFICATION</scope>
</reference>
<keyword evidence="7" id="KW-1185">Reference proteome</keyword>
<dbReference type="OrthoDB" id="6103632at2759"/>
<feature type="region of interest" description="Disordered" evidence="4">
    <location>
        <begin position="660"/>
        <end position="758"/>
    </location>
</feature>
<reference evidence="6" key="1">
    <citation type="submission" date="2020-06" db="EMBL/GenBank/DDBJ databases">
        <authorList>
            <consortium name="Wellcome Sanger Institute Data Sharing"/>
        </authorList>
    </citation>
    <scope>NUCLEOTIDE SEQUENCE [LARGE SCALE GENOMIC DNA]</scope>
</reference>
<feature type="compositionally biased region" description="Basic and acidic residues" evidence="4">
    <location>
        <begin position="472"/>
        <end position="494"/>
    </location>
</feature>
<dbReference type="PANTHER" id="PTHR16181:SF29">
    <property type="entry name" value="PROTEIN FAM83A-RELATED"/>
    <property type="match status" value="1"/>
</dbReference>
<evidence type="ECO:0000313" key="6">
    <source>
        <dbReference type="Ensembl" id="ENSGWIP00000024864.1"/>
    </source>
</evidence>
<proteinExistence type="inferred from homology"/>
<feature type="compositionally biased region" description="Low complexity" evidence="4">
    <location>
        <begin position="660"/>
        <end position="683"/>
    </location>
</feature>
<feature type="compositionally biased region" description="Basic and acidic residues" evidence="4">
    <location>
        <begin position="1121"/>
        <end position="1143"/>
    </location>
</feature>
<feature type="compositionally biased region" description="Basic and acidic residues" evidence="4">
    <location>
        <begin position="342"/>
        <end position="354"/>
    </location>
</feature>
<evidence type="ECO:0000256" key="4">
    <source>
        <dbReference type="SAM" id="MobiDB-lite"/>
    </source>
</evidence>
<name>A0A8C5EYZ0_GOUWI</name>
<feature type="compositionally biased region" description="Basic and acidic residues" evidence="4">
    <location>
        <begin position="1178"/>
        <end position="1209"/>
    </location>
</feature>
<feature type="region of interest" description="Disordered" evidence="4">
    <location>
        <begin position="843"/>
        <end position="875"/>
    </location>
</feature>
<feature type="region of interest" description="Disordered" evidence="4">
    <location>
        <begin position="1285"/>
        <end position="1386"/>
    </location>
</feature>